<protein>
    <recommendedName>
        <fullName evidence="3">Lectin/glucanase superfamily protein</fullName>
    </recommendedName>
</protein>
<dbReference type="EMBL" id="MN739743">
    <property type="protein sequence ID" value="QHT24327.1"/>
    <property type="molecule type" value="Genomic_DNA"/>
</dbReference>
<keyword evidence="1" id="KW-0812">Transmembrane</keyword>
<feature type="transmembrane region" description="Helical" evidence="1">
    <location>
        <begin position="22"/>
        <end position="44"/>
    </location>
</feature>
<name>A0A6C0E583_9ZZZZ</name>
<keyword evidence="1" id="KW-1133">Transmembrane helix</keyword>
<evidence type="ECO:0000313" key="2">
    <source>
        <dbReference type="EMBL" id="QHT24327.1"/>
    </source>
</evidence>
<accession>A0A6C0E583</accession>
<organism evidence="2">
    <name type="scientific">viral metagenome</name>
    <dbReference type="NCBI Taxonomy" id="1070528"/>
    <lineage>
        <taxon>unclassified sequences</taxon>
        <taxon>metagenomes</taxon>
        <taxon>organismal metagenomes</taxon>
    </lineage>
</organism>
<sequence>MDWSAAGNYLNQLQPQSDTVKYVMYVLIIGITVATLLVIVDAFYPFLPINPIGGPSAEARAGRSFWTNVTTEMDGLVVAKADSPIVSPGAYSMSVQVVIADSRSMDQTKFRHILSAGTSDISADGLPSIMNPGIFLDKRTNDVHVFINTILTTGTTITPLQEGMTIKDLPLGNPITLGVVNNGRTVEVYVNCRLYSTLLLKGTPVAAPPDQTIQWFGRLPPAPFTGIIKNLQLWGTALNSTDFIQMCRVGTVALSDLPNAVCSKSS</sequence>
<reference evidence="2" key="1">
    <citation type="journal article" date="2020" name="Nature">
        <title>Giant virus diversity and host interactions through global metagenomics.</title>
        <authorList>
            <person name="Schulz F."/>
            <person name="Roux S."/>
            <person name="Paez-Espino D."/>
            <person name="Jungbluth S."/>
            <person name="Walsh D.A."/>
            <person name="Denef V.J."/>
            <person name="McMahon K.D."/>
            <person name="Konstantinidis K.T."/>
            <person name="Eloe-Fadrosh E.A."/>
            <person name="Kyrpides N.C."/>
            <person name="Woyke T."/>
        </authorList>
    </citation>
    <scope>NUCLEOTIDE SEQUENCE</scope>
    <source>
        <strain evidence="2">GVMAG-M-3300023179-138</strain>
    </source>
</reference>
<keyword evidence="1" id="KW-0472">Membrane</keyword>
<dbReference type="InterPro" id="IPR013320">
    <property type="entry name" value="ConA-like_dom_sf"/>
</dbReference>
<evidence type="ECO:0008006" key="3">
    <source>
        <dbReference type="Google" id="ProtNLM"/>
    </source>
</evidence>
<evidence type="ECO:0000256" key="1">
    <source>
        <dbReference type="SAM" id="Phobius"/>
    </source>
</evidence>
<dbReference type="AlphaFoldDB" id="A0A6C0E583"/>
<dbReference type="SUPFAM" id="SSF49899">
    <property type="entry name" value="Concanavalin A-like lectins/glucanases"/>
    <property type="match status" value="1"/>
</dbReference>
<proteinExistence type="predicted"/>